<dbReference type="GO" id="GO:0005524">
    <property type="term" value="F:ATP binding"/>
    <property type="evidence" value="ECO:0007669"/>
    <property type="project" value="InterPro"/>
</dbReference>
<dbReference type="PANTHER" id="PTHR44329:SF140">
    <property type="entry name" value="INACTIVE PROTEIN TYROSINE KINASE PTKL"/>
    <property type="match status" value="1"/>
</dbReference>
<dbReference type="GO" id="GO:0004674">
    <property type="term" value="F:protein serine/threonine kinase activity"/>
    <property type="evidence" value="ECO:0007669"/>
    <property type="project" value="TreeGrafter"/>
</dbReference>
<feature type="repeat" description="ANK" evidence="2">
    <location>
        <begin position="67"/>
        <end position="99"/>
    </location>
</feature>
<dbReference type="Gene3D" id="1.25.40.20">
    <property type="entry name" value="Ankyrin repeat-containing domain"/>
    <property type="match status" value="2"/>
</dbReference>
<keyword evidence="2" id="KW-0040">ANK repeat</keyword>
<comment type="similarity">
    <text evidence="1">Belongs to the protein kinase superfamily. TKL Ser/Thr protein kinase family.</text>
</comment>
<dbReference type="PRINTS" id="PR01415">
    <property type="entry name" value="ANKYRIN"/>
</dbReference>
<proteinExistence type="inferred from homology"/>
<dbReference type="SMART" id="SM00248">
    <property type="entry name" value="ANK"/>
    <property type="match status" value="5"/>
</dbReference>
<gene>
    <name evidence="4" type="ORF">BRAN1462_LOCUS8403</name>
</gene>
<feature type="repeat" description="ANK" evidence="2">
    <location>
        <begin position="249"/>
        <end position="281"/>
    </location>
</feature>
<dbReference type="InterPro" id="IPR051681">
    <property type="entry name" value="Ser/Thr_Kinases-Pseudokinases"/>
</dbReference>
<dbReference type="InterPro" id="IPR000719">
    <property type="entry name" value="Prot_kinase_dom"/>
</dbReference>
<dbReference type="PROSITE" id="PS50088">
    <property type="entry name" value="ANK_REPEAT"/>
    <property type="match status" value="3"/>
</dbReference>
<evidence type="ECO:0000259" key="3">
    <source>
        <dbReference type="PROSITE" id="PS50011"/>
    </source>
</evidence>
<dbReference type="SMART" id="SM00220">
    <property type="entry name" value="S_TKc"/>
    <property type="match status" value="1"/>
</dbReference>
<dbReference type="SUPFAM" id="SSF48403">
    <property type="entry name" value="Ankyrin repeat"/>
    <property type="match status" value="2"/>
</dbReference>
<dbReference type="InterPro" id="IPR002110">
    <property type="entry name" value="Ankyrin_rpt"/>
</dbReference>
<name>A0A7S2N376_9DINO</name>
<feature type="repeat" description="ANK" evidence="2">
    <location>
        <begin position="216"/>
        <end position="248"/>
    </location>
</feature>
<dbReference type="PROSITE" id="PS00108">
    <property type="entry name" value="PROTEIN_KINASE_ST"/>
    <property type="match status" value="1"/>
</dbReference>
<dbReference type="PIRSF" id="PIRSF000654">
    <property type="entry name" value="Integrin-linked_kinase"/>
    <property type="match status" value="1"/>
</dbReference>
<dbReference type="Pfam" id="PF00069">
    <property type="entry name" value="Pkinase"/>
    <property type="match status" value="1"/>
</dbReference>
<dbReference type="SUPFAM" id="SSF56112">
    <property type="entry name" value="Protein kinase-like (PK-like)"/>
    <property type="match status" value="1"/>
</dbReference>
<dbReference type="AlphaFoldDB" id="A0A7S2N376"/>
<sequence length="633" mass="67514">MGAPLGKASLSCGVAHVSPVPSPEGCSSPTGTQSKVSRLCFAAAAGDVHDIRKLLEGGARADAVDYDQRTALHVAAADGRLQAAGLLLEAGAQVNALDRWGHTPLDEARMAGAVDLQIALRAVGGVSGGEIASSADNGSSESASTPRFCVGGMPMSRQASAELSSTPRFVVGSMPVSGQASLEAAATMCCAAAAGALEVCQDLDAAGVDVNAEDYDGRTALHVASAHGHIDVVRWLILVRSDVGREDAFGLTPLSEAVRRGHGDLAQVLMDAGAELSERKDGRPFAAVDQEAAAPFPDATDAWTIPASEVRFGAEMSNTLKSVIYHATWRGTKVVAKTVLSAKTSAELARGHEALSPKGAAKRVAELQEAEAELLHEIRLLATMRHPDLVMFLGACVDLAPPFFITEFMEGGDLERYYAAQHRKLGYPYRPAGVMLMQWASAVARALSFLHGRGRPVIHRDLKPMNLLLTGNLELKVSDFGISKLLAPCAPGSVQQPGQAQAWMSGGVGSWRYMAPEVVRYEQYTDRVDIYSFALILWFMCTGRQPFVAEFGTDAELVLKEYLKGHEPRPSATAMRCPAAFRELAQECWHAVPGRRPSAHECTKCLAELCAGRDGTWRAWTLSGFTTLVRPKK</sequence>
<evidence type="ECO:0000256" key="1">
    <source>
        <dbReference type="ARBA" id="ARBA00005843"/>
    </source>
</evidence>
<organism evidence="4">
    <name type="scientific">Zooxanthella nutricula</name>
    <dbReference type="NCBI Taxonomy" id="1333877"/>
    <lineage>
        <taxon>Eukaryota</taxon>
        <taxon>Sar</taxon>
        <taxon>Alveolata</taxon>
        <taxon>Dinophyceae</taxon>
        <taxon>Peridiniales</taxon>
        <taxon>Peridiniales incertae sedis</taxon>
        <taxon>Zooxanthella</taxon>
    </lineage>
</organism>
<reference evidence="4" key="1">
    <citation type="submission" date="2021-01" db="EMBL/GenBank/DDBJ databases">
        <authorList>
            <person name="Corre E."/>
            <person name="Pelletier E."/>
            <person name="Niang G."/>
            <person name="Scheremetjew M."/>
            <person name="Finn R."/>
            <person name="Kale V."/>
            <person name="Holt S."/>
            <person name="Cochrane G."/>
            <person name="Meng A."/>
            <person name="Brown T."/>
            <person name="Cohen L."/>
        </authorList>
    </citation>
    <scope>NUCLEOTIDE SEQUENCE</scope>
    <source>
        <strain evidence="4">RCC3387</strain>
    </source>
</reference>
<evidence type="ECO:0000256" key="2">
    <source>
        <dbReference type="PROSITE-ProRule" id="PRU00023"/>
    </source>
</evidence>
<dbReference type="EMBL" id="HBGW01013197">
    <property type="protein sequence ID" value="CAD9516980.1"/>
    <property type="molecule type" value="Transcribed_RNA"/>
</dbReference>
<dbReference type="Gene3D" id="1.10.510.10">
    <property type="entry name" value="Transferase(Phosphotransferase) domain 1"/>
    <property type="match status" value="1"/>
</dbReference>
<dbReference type="PROSITE" id="PS50011">
    <property type="entry name" value="PROTEIN_KINASE_DOM"/>
    <property type="match status" value="1"/>
</dbReference>
<dbReference type="PROSITE" id="PS50297">
    <property type="entry name" value="ANK_REP_REGION"/>
    <property type="match status" value="3"/>
</dbReference>
<dbReference type="PANTHER" id="PTHR44329">
    <property type="entry name" value="SERINE/THREONINE-PROTEIN KINASE TNNI3K-RELATED"/>
    <property type="match status" value="1"/>
</dbReference>
<dbReference type="InterPro" id="IPR036770">
    <property type="entry name" value="Ankyrin_rpt-contain_sf"/>
</dbReference>
<dbReference type="InterPro" id="IPR008271">
    <property type="entry name" value="Ser/Thr_kinase_AS"/>
</dbReference>
<evidence type="ECO:0000313" key="4">
    <source>
        <dbReference type="EMBL" id="CAD9516980.1"/>
    </source>
</evidence>
<feature type="domain" description="Protein kinase" evidence="3">
    <location>
        <begin position="254"/>
        <end position="609"/>
    </location>
</feature>
<protein>
    <recommendedName>
        <fullName evidence="3">Protein kinase domain-containing protein</fullName>
    </recommendedName>
</protein>
<dbReference type="Pfam" id="PF12796">
    <property type="entry name" value="Ank_2"/>
    <property type="match status" value="2"/>
</dbReference>
<accession>A0A7S2N376</accession>
<dbReference type="InterPro" id="IPR011009">
    <property type="entry name" value="Kinase-like_dom_sf"/>
</dbReference>